<dbReference type="EMBL" id="JANGAC010000020">
    <property type="protein sequence ID" value="MCQ4925319.1"/>
    <property type="molecule type" value="Genomic_DNA"/>
</dbReference>
<reference evidence="2 3" key="1">
    <citation type="submission" date="2022-06" db="EMBL/GenBank/DDBJ databases">
        <title>Isolation of gut microbiota from human fecal samples.</title>
        <authorList>
            <person name="Pamer E.G."/>
            <person name="Barat B."/>
            <person name="Waligurski E."/>
            <person name="Medina S."/>
            <person name="Paddock L."/>
            <person name="Mostad J."/>
        </authorList>
    </citation>
    <scope>NUCLEOTIDE SEQUENCE [LARGE SCALE GENOMIC DNA]</scope>
    <source>
        <strain evidence="2 3">DFI.7.95</strain>
    </source>
</reference>
<accession>A0ABT1SFZ4</accession>
<keyword evidence="1" id="KW-0812">Transmembrane</keyword>
<keyword evidence="3" id="KW-1185">Reference proteome</keyword>
<evidence type="ECO:0000313" key="2">
    <source>
        <dbReference type="EMBL" id="MCQ4925319.1"/>
    </source>
</evidence>
<evidence type="ECO:0000313" key="3">
    <source>
        <dbReference type="Proteomes" id="UP001524478"/>
    </source>
</evidence>
<evidence type="ECO:0000256" key="1">
    <source>
        <dbReference type="SAM" id="Phobius"/>
    </source>
</evidence>
<keyword evidence="1" id="KW-1133">Transmembrane helix</keyword>
<dbReference type="NCBIfam" id="NF040909">
    <property type="entry name" value="OadG_rel_small"/>
    <property type="match status" value="1"/>
</dbReference>
<sequence length="37" mass="4374">MDVILFKLLAYGMGTTFFVLILFYFVIRILVKSFPEK</sequence>
<protein>
    <submittedName>
        <fullName evidence="2">OadG-related small transporter subunit</fullName>
    </submittedName>
</protein>
<gene>
    <name evidence="2" type="ORF">NE686_19605</name>
</gene>
<dbReference type="RefSeq" id="WP_256312819.1">
    <property type="nucleotide sequence ID" value="NZ_JAHLOH010000025.1"/>
</dbReference>
<feature type="transmembrane region" description="Helical" evidence="1">
    <location>
        <begin position="6"/>
        <end position="31"/>
    </location>
</feature>
<name>A0ABT1SFZ4_9FIRM</name>
<comment type="caution">
    <text evidence="2">The sequence shown here is derived from an EMBL/GenBank/DDBJ whole genome shotgun (WGS) entry which is preliminary data.</text>
</comment>
<dbReference type="Proteomes" id="UP001524478">
    <property type="component" value="Unassembled WGS sequence"/>
</dbReference>
<organism evidence="2 3">
    <name type="scientific">Tissierella carlieri</name>
    <dbReference type="NCBI Taxonomy" id="689904"/>
    <lineage>
        <taxon>Bacteria</taxon>
        <taxon>Bacillati</taxon>
        <taxon>Bacillota</taxon>
        <taxon>Tissierellia</taxon>
        <taxon>Tissierellales</taxon>
        <taxon>Tissierellaceae</taxon>
        <taxon>Tissierella</taxon>
    </lineage>
</organism>
<proteinExistence type="predicted"/>
<keyword evidence="1" id="KW-0472">Membrane</keyword>